<feature type="coiled-coil region" evidence="1">
    <location>
        <begin position="135"/>
        <end position="169"/>
    </location>
</feature>
<dbReference type="eggNOG" id="arCOG10917">
    <property type="taxonomic scope" value="Archaea"/>
</dbReference>
<organism evidence="2 3">
    <name type="scientific">Methanocaldococcus infernus (strain DSM 11812 / JCM 15783 / ME)</name>
    <dbReference type="NCBI Taxonomy" id="573063"/>
    <lineage>
        <taxon>Archaea</taxon>
        <taxon>Methanobacteriati</taxon>
        <taxon>Methanobacteriota</taxon>
        <taxon>Methanomada group</taxon>
        <taxon>Methanococci</taxon>
        <taxon>Methanococcales</taxon>
        <taxon>Methanocaldococcaceae</taxon>
        <taxon>Methanocaldococcus</taxon>
    </lineage>
</organism>
<dbReference type="EMBL" id="CP002009">
    <property type="protein sequence ID" value="ADG12912.1"/>
    <property type="molecule type" value="Genomic_DNA"/>
</dbReference>
<protein>
    <submittedName>
        <fullName evidence="2">Uncharacterized protein</fullName>
    </submittedName>
</protein>
<evidence type="ECO:0000313" key="3">
    <source>
        <dbReference type="Proteomes" id="UP000002061"/>
    </source>
</evidence>
<sequence length="170" mass="19748">MFNILREIKHSKELISAKDEIFVGELIRYMYKNGGYLINISSLEHSHNLTFKFKNSKIYKLNVSVERKVDGLASKLIGSQTLLTLEVIKKKELVEPEEVIKMIGTDLKNMLKVPLFGQVKIDHDLNYIKARTTYIIDLNKFIHEKEVNKEELEKEIEKIIGTLIESLEEV</sequence>
<reference evidence="2" key="1">
    <citation type="submission" date="2010-04" db="EMBL/GenBank/DDBJ databases">
        <title>Complete sequence of Methanocaldococcus infernus ME.</title>
        <authorList>
            <consortium name="US DOE Joint Genome Institute"/>
            <person name="Lucas S."/>
            <person name="Copeland A."/>
            <person name="Lapidus A."/>
            <person name="Cheng J.-F."/>
            <person name="Bruce D."/>
            <person name="Goodwin L."/>
            <person name="Pitluck S."/>
            <person name="Munk A.C."/>
            <person name="Detter J.C."/>
            <person name="Han C."/>
            <person name="Tapia R."/>
            <person name="Land M."/>
            <person name="Hauser L."/>
            <person name="Kyrpides N."/>
            <person name="Mikhailova N."/>
            <person name="Sieprawska-Lupa M."/>
            <person name="Whitman W.B."/>
            <person name="Woyke T."/>
        </authorList>
    </citation>
    <scope>NUCLEOTIDE SEQUENCE [LARGE SCALE GENOMIC DNA]</scope>
    <source>
        <strain evidence="2">ME</strain>
    </source>
</reference>
<dbReference type="KEGG" id="mif:Metin_0241"/>
<dbReference type="Proteomes" id="UP000002061">
    <property type="component" value="Chromosome"/>
</dbReference>
<accession>D5VQQ9</accession>
<keyword evidence="3" id="KW-1185">Reference proteome</keyword>
<proteinExistence type="predicted"/>
<evidence type="ECO:0000256" key="1">
    <source>
        <dbReference type="SAM" id="Coils"/>
    </source>
</evidence>
<evidence type="ECO:0000313" key="2">
    <source>
        <dbReference type="EMBL" id="ADG12912.1"/>
    </source>
</evidence>
<gene>
    <name evidence="2" type="ordered locus">Metin_0241</name>
</gene>
<name>D5VQQ9_METIM</name>
<keyword evidence="1" id="KW-0175">Coiled coil</keyword>
<dbReference type="STRING" id="573063.Metin_0241"/>
<dbReference type="AlphaFoldDB" id="D5VQQ9"/>
<dbReference type="RefSeq" id="WP_013099658.1">
    <property type="nucleotide sequence ID" value="NC_014122.1"/>
</dbReference>
<dbReference type="HOGENOM" id="CLU_1500292_0_0_2"/>
<dbReference type="GeneID" id="9131241"/>